<dbReference type="InterPro" id="IPR036875">
    <property type="entry name" value="Znf_CCHC_sf"/>
</dbReference>
<evidence type="ECO:0000313" key="4">
    <source>
        <dbReference type="Proteomes" id="UP000078492"/>
    </source>
</evidence>
<name>A0A151IZK9_9HYME</name>
<accession>A0A151IZK9</accession>
<dbReference type="AlphaFoldDB" id="A0A151IZK9"/>
<dbReference type="SMART" id="SM00343">
    <property type="entry name" value="ZnF_C2HC"/>
    <property type="match status" value="1"/>
</dbReference>
<protein>
    <recommendedName>
        <fullName evidence="2">CCHC-type domain-containing protein</fullName>
    </recommendedName>
</protein>
<dbReference type="GO" id="GO:0003676">
    <property type="term" value="F:nucleic acid binding"/>
    <property type="evidence" value="ECO:0007669"/>
    <property type="project" value="InterPro"/>
</dbReference>
<gene>
    <name evidence="3" type="ORF">ALC57_13295</name>
</gene>
<reference evidence="3 4" key="1">
    <citation type="submission" date="2015-09" db="EMBL/GenBank/DDBJ databases">
        <title>Trachymyrmex cornetzi WGS genome.</title>
        <authorList>
            <person name="Nygaard S."/>
            <person name="Hu H."/>
            <person name="Boomsma J."/>
            <person name="Zhang G."/>
        </authorList>
    </citation>
    <scope>NUCLEOTIDE SEQUENCE [LARGE SCALE GENOMIC DNA]</scope>
    <source>
        <strain evidence="3">Tcor2-1</strain>
        <tissue evidence="3">Whole body</tissue>
    </source>
</reference>
<dbReference type="Proteomes" id="UP000078492">
    <property type="component" value="Unassembled WGS sequence"/>
</dbReference>
<evidence type="ECO:0000313" key="3">
    <source>
        <dbReference type="EMBL" id="KYN14501.1"/>
    </source>
</evidence>
<feature type="domain" description="CCHC-type" evidence="2">
    <location>
        <begin position="51"/>
        <end position="66"/>
    </location>
</feature>
<dbReference type="GO" id="GO:0008270">
    <property type="term" value="F:zinc ion binding"/>
    <property type="evidence" value="ECO:0007669"/>
    <property type="project" value="UniProtKB-KW"/>
</dbReference>
<dbReference type="Pfam" id="PF00098">
    <property type="entry name" value="zf-CCHC"/>
    <property type="match status" value="1"/>
</dbReference>
<evidence type="ECO:0000259" key="2">
    <source>
        <dbReference type="PROSITE" id="PS50158"/>
    </source>
</evidence>
<dbReference type="Gene3D" id="4.10.60.10">
    <property type="entry name" value="Zinc finger, CCHC-type"/>
    <property type="match status" value="1"/>
</dbReference>
<keyword evidence="1" id="KW-0862">Zinc</keyword>
<keyword evidence="4" id="KW-1185">Reference proteome</keyword>
<dbReference type="PROSITE" id="PS50158">
    <property type="entry name" value="ZF_CCHC"/>
    <property type="match status" value="1"/>
</dbReference>
<keyword evidence="1" id="KW-0863">Zinc-finger</keyword>
<dbReference type="SUPFAM" id="SSF57756">
    <property type="entry name" value="Retrovirus zinc finger-like domains"/>
    <property type="match status" value="1"/>
</dbReference>
<organism evidence="3 4">
    <name type="scientific">Trachymyrmex cornetzi</name>
    <dbReference type="NCBI Taxonomy" id="471704"/>
    <lineage>
        <taxon>Eukaryota</taxon>
        <taxon>Metazoa</taxon>
        <taxon>Ecdysozoa</taxon>
        <taxon>Arthropoda</taxon>
        <taxon>Hexapoda</taxon>
        <taxon>Insecta</taxon>
        <taxon>Pterygota</taxon>
        <taxon>Neoptera</taxon>
        <taxon>Endopterygota</taxon>
        <taxon>Hymenoptera</taxon>
        <taxon>Apocrita</taxon>
        <taxon>Aculeata</taxon>
        <taxon>Formicoidea</taxon>
        <taxon>Formicidae</taxon>
        <taxon>Myrmicinae</taxon>
        <taxon>Trachymyrmex</taxon>
    </lineage>
</organism>
<proteinExistence type="predicted"/>
<dbReference type="EMBL" id="KQ980694">
    <property type="protein sequence ID" value="KYN14501.1"/>
    <property type="molecule type" value="Genomic_DNA"/>
</dbReference>
<sequence>MKGRRFATIEEIKAASLEELMAKEKDDTELNTTNGKKDIGSSLGKPEDVYCYTCKEKGHISRNCTKRRKTMASVAAQATTCLAMVAAINELTDAVIAYVSPKNCRKLTITEPIVQVMSIRDRECKLQALLDAGSPISFIPTKHAATQSSPSKLLLGYDLRNHEDKKPKVFYSEGHFVVIRDSQLKPEESKKFKANYKGPYRTARVLNKNRYIVEDIPDFNITSKPYNSVLSPNRLKPWIKSIVSKVKF</sequence>
<dbReference type="STRING" id="471704.A0A151IZK9"/>
<keyword evidence="1" id="KW-0479">Metal-binding</keyword>
<evidence type="ECO:0000256" key="1">
    <source>
        <dbReference type="PROSITE-ProRule" id="PRU00047"/>
    </source>
</evidence>
<dbReference type="InterPro" id="IPR001878">
    <property type="entry name" value="Znf_CCHC"/>
</dbReference>